<evidence type="ECO:0000313" key="2">
    <source>
        <dbReference type="Proteomes" id="UP001152885"/>
    </source>
</evidence>
<proteinExistence type="predicted"/>
<dbReference type="Proteomes" id="UP001152885">
    <property type="component" value="Unassembled WGS sequence"/>
</dbReference>
<dbReference type="AlphaFoldDB" id="A0A9W4TZB0"/>
<keyword evidence="2" id="KW-1185">Reference proteome</keyword>
<sequence length="208" mass="23912">MIQKFTCVPKSNYDITIISNGTISQIQSKLLEIQFDIEINQCSNITYLNSISNLIGFLKSKNDGVNGSNGSNGVNGSNGSNGVNGIYYGKFIFMFFNNMEYIQKFLIECIDYYHKEKLGKLDNVYFYFDSSVIDTEDFPFVTIVNIINDIIKKVNFLVNNIKNVFIDDLQFDGERRICIQYLIRNYPNIEKVNLSSHSNLLMNDMIFT</sequence>
<reference evidence="1" key="1">
    <citation type="submission" date="2022-12" db="EMBL/GenBank/DDBJ databases">
        <authorList>
            <person name="Brejova B."/>
        </authorList>
    </citation>
    <scope>NUCLEOTIDE SEQUENCE</scope>
</reference>
<dbReference type="OrthoDB" id="4014612at2759"/>
<protein>
    <submittedName>
        <fullName evidence="1">Uncharacterized protein</fullName>
    </submittedName>
</protein>
<evidence type="ECO:0000313" key="1">
    <source>
        <dbReference type="EMBL" id="CAI5759308.1"/>
    </source>
</evidence>
<gene>
    <name evidence="1" type="ORF">CANVERA_P3818</name>
</gene>
<dbReference type="EMBL" id="CANTUO010000004">
    <property type="protein sequence ID" value="CAI5759308.1"/>
    <property type="molecule type" value="Genomic_DNA"/>
</dbReference>
<organism evidence="1 2">
    <name type="scientific">Candida verbasci</name>
    <dbReference type="NCBI Taxonomy" id="1227364"/>
    <lineage>
        <taxon>Eukaryota</taxon>
        <taxon>Fungi</taxon>
        <taxon>Dikarya</taxon>
        <taxon>Ascomycota</taxon>
        <taxon>Saccharomycotina</taxon>
        <taxon>Pichiomycetes</taxon>
        <taxon>Debaryomycetaceae</taxon>
        <taxon>Candida/Lodderomyces clade</taxon>
        <taxon>Candida</taxon>
    </lineage>
</organism>
<accession>A0A9W4TZB0</accession>
<comment type="caution">
    <text evidence="1">The sequence shown here is derived from an EMBL/GenBank/DDBJ whole genome shotgun (WGS) entry which is preliminary data.</text>
</comment>
<name>A0A9W4TZB0_9ASCO</name>